<gene>
    <name evidence="8" type="ORF">METZ01_LOCUS117721</name>
</gene>
<reference evidence="8" key="1">
    <citation type="submission" date="2018-05" db="EMBL/GenBank/DDBJ databases">
        <authorList>
            <person name="Lanie J.A."/>
            <person name="Ng W.-L."/>
            <person name="Kazmierczak K.M."/>
            <person name="Andrzejewski T.M."/>
            <person name="Davidsen T.M."/>
            <person name="Wayne K.J."/>
            <person name="Tettelin H."/>
            <person name="Glass J.I."/>
            <person name="Rusch D."/>
            <person name="Podicherti R."/>
            <person name="Tsui H.-C.T."/>
            <person name="Winkler M.E."/>
        </authorList>
    </citation>
    <scope>NUCLEOTIDE SEQUENCE</scope>
</reference>
<feature type="domain" description="Sulfatase N-terminal" evidence="7">
    <location>
        <begin position="2"/>
        <end position="294"/>
    </location>
</feature>
<accession>A0A381XKZ8</accession>
<dbReference type="Gene3D" id="3.40.720.10">
    <property type="entry name" value="Alkaline Phosphatase, subunit A"/>
    <property type="match status" value="1"/>
</dbReference>
<dbReference type="Pfam" id="PF00884">
    <property type="entry name" value="Sulfatase"/>
    <property type="match status" value="1"/>
</dbReference>
<dbReference type="PANTHER" id="PTHR42693:SF42">
    <property type="entry name" value="ARYLSULFATASE G"/>
    <property type="match status" value="1"/>
</dbReference>
<dbReference type="GO" id="GO:0046872">
    <property type="term" value="F:metal ion binding"/>
    <property type="evidence" value="ECO:0007669"/>
    <property type="project" value="UniProtKB-KW"/>
</dbReference>
<proteinExistence type="inferred from homology"/>
<dbReference type="InterPro" id="IPR024607">
    <property type="entry name" value="Sulfatase_CS"/>
</dbReference>
<name>A0A381XKZ8_9ZZZZ</name>
<evidence type="ECO:0000256" key="2">
    <source>
        <dbReference type="ARBA" id="ARBA00008779"/>
    </source>
</evidence>
<keyword evidence="6" id="KW-0106">Calcium</keyword>
<evidence type="ECO:0000313" key="8">
    <source>
        <dbReference type="EMBL" id="SVA64867.1"/>
    </source>
</evidence>
<evidence type="ECO:0000256" key="5">
    <source>
        <dbReference type="ARBA" id="ARBA00022801"/>
    </source>
</evidence>
<evidence type="ECO:0000256" key="1">
    <source>
        <dbReference type="ARBA" id="ARBA00001913"/>
    </source>
</evidence>
<dbReference type="EMBL" id="UINC01015397">
    <property type="protein sequence ID" value="SVA64867.1"/>
    <property type="molecule type" value="Genomic_DNA"/>
</dbReference>
<dbReference type="InterPro" id="IPR050738">
    <property type="entry name" value="Sulfatase"/>
</dbReference>
<organism evidence="8">
    <name type="scientific">marine metagenome</name>
    <dbReference type="NCBI Taxonomy" id="408172"/>
    <lineage>
        <taxon>unclassified sequences</taxon>
        <taxon>metagenomes</taxon>
        <taxon>ecological metagenomes</taxon>
    </lineage>
</organism>
<evidence type="ECO:0000259" key="7">
    <source>
        <dbReference type="Pfam" id="PF00884"/>
    </source>
</evidence>
<dbReference type="Gene3D" id="3.30.1120.10">
    <property type="match status" value="1"/>
</dbReference>
<dbReference type="CDD" id="cd16144">
    <property type="entry name" value="ARS_like"/>
    <property type="match status" value="1"/>
</dbReference>
<protein>
    <recommendedName>
        <fullName evidence="7">Sulfatase N-terminal domain-containing protein</fullName>
    </recommendedName>
</protein>
<feature type="non-terminal residue" evidence="8">
    <location>
        <position position="1"/>
    </location>
</feature>
<comment type="similarity">
    <text evidence="2">Belongs to the sulfatase family.</text>
</comment>
<evidence type="ECO:0000256" key="3">
    <source>
        <dbReference type="ARBA" id="ARBA00022723"/>
    </source>
</evidence>
<dbReference type="InterPro" id="IPR017850">
    <property type="entry name" value="Alkaline_phosphatase_core_sf"/>
</dbReference>
<dbReference type="PANTHER" id="PTHR42693">
    <property type="entry name" value="ARYLSULFATASE FAMILY MEMBER"/>
    <property type="match status" value="1"/>
</dbReference>
<keyword evidence="4" id="KW-0732">Signal</keyword>
<dbReference type="PROSITE" id="PS00149">
    <property type="entry name" value="SULFATASE_2"/>
    <property type="match status" value="1"/>
</dbReference>
<dbReference type="InterPro" id="IPR000917">
    <property type="entry name" value="Sulfatase_N"/>
</dbReference>
<evidence type="ECO:0000256" key="4">
    <source>
        <dbReference type="ARBA" id="ARBA00022729"/>
    </source>
</evidence>
<evidence type="ECO:0000256" key="6">
    <source>
        <dbReference type="ARBA" id="ARBA00022837"/>
    </source>
</evidence>
<keyword evidence="3" id="KW-0479">Metal-binding</keyword>
<comment type="cofactor">
    <cofactor evidence="1">
        <name>Ca(2+)</name>
        <dbReference type="ChEBI" id="CHEBI:29108"/>
    </cofactor>
</comment>
<dbReference type="GO" id="GO:0004065">
    <property type="term" value="F:arylsulfatase activity"/>
    <property type="evidence" value="ECO:0007669"/>
    <property type="project" value="TreeGrafter"/>
</dbReference>
<sequence>AVCSPTRAAVQTGRYPARLGVTDWIRSRFQGGAIPADKKNPSGFTGGKRKFLVPKNALWMESEEITIAEILKPAGYVSCHIGKWHLGADDWYPQKQGYDFNYGGCDYGQPPNYFDPFNQPKHRHAMIRAGIPYLPGREPGQYLSDREAEEAVAFIEKHKDKPFFLNMDNYAVHTPIQAKAGVTAKYEKKTKTRQKNAKYAAMVESVDDCAGRIMAALKKHGIADRTMIIFTSDNGGLLGPTNNAPLRSGKGYAYEGGIRVPLLIKWPGVVKPGTTSAEPVTSVDYFPTIAEVTGLDLPADRDIDGLSLAKHLSSQGKQKLARDAIYWHFPHYRHNPGPYSIIREGDWKLIKFYEGPMELFDLKNDLGETKNLAAAMPEKVKVLESRLLAHLKSVGAKMPKPNPAAKN</sequence>
<dbReference type="SUPFAM" id="SSF53649">
    <property type="entry name" value="Alkaline phosphatase-like"/>
    <property type="match status" value="1"/>
</dbReference>
<keyword evidence="5" id="KW-0378">Hydrolase</keyword>
<dbReference type="AlphaFoldDB" id="A0A381XKZ8"/>